<feature type="transmembrane region" description="Helical" evidence="2">
    <location>
        <begin position="93"/>
        <end position="116"/>
    </location>
</feature>
<name>A0A076F3Y8_RHOOP</name>
<protein>
    <submittedName>
        <fullName evidence="3">Uncharacterized protein</fullName>
    </submittedName>
</protein>
<organism evidence="3 4">
    <name type="scientific">Rhodococcus opacus</name>
    <name type="common">Nocardia opaca</name>
    <dbReference type="NCBI Taxonomy" id="37919"/>
    <lineage>
        <taxon>Bacteria</taxon>
        <taxon>Bacillati</taxon>
        <taxon>Actinomycetota</taxon>
        <taxon>Actinomycetes</taxon>
        <taxon>Mycobacteriales</taxon>
        <taxon>Nocardiaceae</taxon>
        <taxon>Rhodococcus</taxon>
    </lineage>
</organism>
<evidence type="ECO:0000313" key="3">
    <source>
        <dbReference type="EMBL" id="AII10509.1"/>
    </source>
</evidence>
<evidence type="ECO:0000256" key="2">
    <source>
        <dbReference type="SAM" id="Phobius"/>
    </source>
</evidence>
<reference evidence="3 4" key="1">
    <citation type="submission" date="2014-07" db="EMBL/GenBank/DDBJ databases">
        <title>Genome Sequence of Rhodococcus opacus Strain R7, a Biodegrader of Mono- and Polycyclic Aromatic Hydrocarbons.</title>
        <authorList>
            <person name="Di Gennaro P."/>
            <person name="Zampolli J."/>
            <person name="Presti I."/>
            <person name="Cappelletti M."/>
            <person name="D'Ursi P."/>
            <person name="Orro A."/>
            <person name="Mezzelani A."/>
            <person name="Milanesi L."/>
        </authorList>
    </citation>
    <scope>NUCLEOTIDE SEQUENCE [LARGE SCALE GENOMIC DNA]</scope>
    <source>
        <strain evidence="3 4">R7</strain>
        <plasmid evidence="3">pPDG1</plasmid>
    </source>
</reference>
<evidence type="ECO:0000313" key="4">
    <source>
        <dbReference type="Proteomes" id="UP000028488"/>
    </source>
</evidence>
<keyword evidence="2" id="KW-0812">Transmembrane</keyword>
<sequence>MRISTTPMSDREGVSAMPSNDPVGEFFRDVFGLSGTSSPASGRRRPEQSGEDSAARFTPWVLVVLVVAIVVWWAPTLLVSAQVTELWPRSPLWAQWLIDFRSRLVVAVAFVGLLDLSRFLRYRQRRILAAVVRQTTGHSPVRIRLSMRTGWHSTAWAAIRLPQGSVVDANRQERLNSAVNALIVGSPLWHRVRAALPALAPSRPLRFLLRKMPTQIHSAPENEPGPDSPAPSTPKAEQ</sequence>
<proteinExistence type="predicted"/>
<gene>
    <name evidence="3" type="ORF">EP51_40285</name>
</gene>
<dbReference type="EMBL" id="CP008948">
    <property type="protein sequence ID" value="AII10509.1"/>
    <property type="molecule type" value="Genomic_DNA"/>
</dbReference>
<keyword evidence="3" id="KW-0614">Plasmid</keyword>
<feature type="transmembrane region" description="Helical" evidence="2">
    <location>
        <begin position="53"/>
        <end position="73"/>
    </location>
</feature>
<keyword evidence="2" id="KW-1133">Transmembrane helix</keyword>
<keyword evidence="2" id="KW-0472">Membrane</keyword>
<accession>A0A076F3Y8</accession>
<feature type="region of interest" description="Disordered" evidence="1">
    <location>
        <begin position="214"/>
        <end position="238"/>
    </location>
</feature>
<geneLocation type="plasmid" evidence="3 4">
    <name>pPDG1</name>
</geneLocation>
<feature type="region of interest" description="Disordered" evidence="1">
    <location>
        <begin position="1"/>
        <end position="21"/>
    </location>
</feature>
<dbReference type="AlphaFoldDB" id="A0A076F3Y8"/>
<dbReference type="Proteomes" id="UP000028488">
    <property type="component" value="Plasmid pPDG1"/>
</dbReference>
<evidence type="ECO:0000256" key="1">
    <source>
        <dbReference type="SAM" id="MobiDB-lite"/>
    </source>
</evidence>